<evidence type="ECO:0000256" key="1">
    <source>
        <dbReference type="SAM" id="SignalP"/>
    </source>
</evidence>
<dbReference type="InterPro" id="IPR042095">
    <property type="entry name" value="SUMF_sf"/>
</dbReference>
<dbReference type="SUPFAM" id="SSF56436">
    <property type="entry name" value="C-type lectin-like"/>
    <property type="match status" value="1"/>
</dbReference>
<proteinExistence type="predicted"/>
<keyword evidence="4" id="KW-1185">Reference proteome</keyword>
<sequence>MGIRTITLSAGLLGVAMAGAGWAAPRSEASGHLPQMVLVPGGAFDMGSKAAEPGREGDEAPRHRVVLKGFYVSKYEVTEAQWSACVVAGVCKSLRQSAGPDYPVWDLRWKEAQAYVVWLSETTGLKYRFLTEAEWEYAARAGTDTLYHTGNRISPAEANYAASGLGRVGQVGQYRPNGFGLYDMHGNVWEWVADCYRESGYYQAPTDGSAVTEPDCHMRVLRGGAFDTRPEQLRSAYRFRAQFGGPGVGLRIAREP</sequence>
<dbReference type="Proteomes" id="UP001218579">
    <property type="component" value="Unassembled WGS sequence"/>
</dbReference>
<dbReference type="RefSeq" id="WP_272744629.1">
    <property type="nucleotide sequence ID" value="NZ_JAQQKV010000002.1"/>
</dbReference>
<feature type="signal peptide" evidence="1">
    <location>
        <begin position="1"/>
        <end position="23"/>
    </location>
</feature>
<dbReference type="InterPro" id="IPR005532">
    <property type="entry name" value="SUMF_dom"/>
</dbReference>
<feature type="chain" id="PRO_5047098293" evidence="1">
    <location>
        <begin position="24"/>
        <end position="256"/>
    </location>
</feature>
<evidence type="ECO:0000313" key="4">
    <source>
        <dbReference type="Proteomes" id="UP001218579"/>
    </source>
</evidence>
<dbReference type="InterPro" id="IPR016187">
    <property type="entry name" value="CTDL_fold"/>
</dbReference>
<comment type="caution">
    <text evidence="3">The sequence shown here is derived from an EMBL/GenBank/DDBJ whole genome shotgun (WGS) entry which is preliminary data.</text>
</comment>
<reference evidence="3 4" key="1">
    <citation type="submission" date="2023-01" db="EMBL/GenBank/DDBJ databases">
        <title>Novel species of the genus Asticcacaulis isolated from rivers.</title>
        <authorList>
            <person name="Lu H."/>
        </authorList>
    </citation>
    <scope>NUCLEOTIDE SEQUENCE [LARGE SCALE GENOMIC DNA]</scope>
    <source>
        <strain evidence="3 4">LKC15W</strain>
    </source>
</reference>
<protein>
    <submittedName>
        <fullName evidence="3">Formylglycine-generating enzyme family protein</fullName>
    </submittedName>
</protein>
<evidence type="ECO:0000259" key="2">
    <source>
        <dbReference type="Pfam" id="PF03781"/>
    </source>
</evidence>
<dbReference type="Pfam" id="PF03781">
    <property type="entry name" value="FGE-sulfatase"/>
    <property type="match status" value="1"/>
</dbReference>
<name>A0ABT5HJU8_9CAUL</name>
<feature type="domain" description="Sulfatase-modifying factor enzyme-like" evidence="2">
    <location>
        <begin position="33"/>
        <end position="254"/>
    </location>
</feature>
<gene>
    <name evidence="3" type="ORF">PQU98_09090</name>
</gene>
<dbReference type="InterPro" id="IPR051043">
    <property type="entry name" value="Sulfatase_Mod_Factor_Kinase"/>
</dbReference>
<keyword evidence="1" id="KW-0732">Signal</keyword>
<dbReference type="PANTHER" id="PTHR23150">
    <property type="entry name" value="SULFATASE MODIFYING FACTOR 1, 2"/>
    <property type="match status" value="1"/>
</dbReference>
<dbReference type="PANTHER" id="PTHR23150:SF35">
    <property type="entry name" value="BLL6746 PROTEIN"/>
    <property type="match status" value="1"/>
</dbReference>
<dbReference type="EMBL" id="JAQQKV010000002">
    <property type="protein sequence ID" value="MDC7676283.1"/>
    <property type="molecule type" value="Genomic_DNA"/>
</dbReference>
<dbReference type="Gene3D" id="3.90.1580.10">
    <property type="entry name" value="paralog of FGE (formylglycine-generating enzyme)"/>
    <property type="match status" value="1"/>
</dbReference>
<organism evidence="3 4">
    <name type="scientific">Asticcacaulis machinosus</name>
    <dbReference type="NCBI Taxonomy" id="2984211"/>
    <lineage>
        <taxon>Bacteria</taxon>
        <taxon>Pseudomonadati</taxon>
        <taxon>Pseudomonadota</taxon>
        <taxon>Alphaproteobacteria</taxon>
        <taxon>Caulobacterales</taxon>
        <taxon>Caulobacteraceae</taxon>
        <taxon>Asticcacaulis</taxon>
    </lineage>
</organism>
<accession>A0ABT5HJU8</accession>
<evidence type="ECO:0000313" key="3">
    <source>
        <dbReference type="EMBL" id="MDC7676283.1"/>
    </source>
</evidence>